<dbReference type="Proteomes" id="UP001500665">
    <property type="component" value="Unassembled WGS sequence"/>
</dbReference>
<sequence length="305" mass="34111">MMVPPEAWPRLPVAEWLPTRDTLTLWTQVVGKVRIARTPPVNHWWNAPLYLTARGLTTSLMPDASGRAFSIDFDFHADRLDIPVTDGTTRSFTLSEVADVADFHRRLMTALDDLGLATPIWPVPVELPDAVPFPEDHGHHVYDPAQALLFWRLLVQAHRVFTEFNARFVGKASPVHLFWGALDLAATRFSGRPAPPYTASVPNCGPHVMLEAYSHEVSSCGYWPGPDGEGVFYSYAYPEPPAYREAPVTPAEARYDEGLGEFVLPYETVRTSADPDATLLSFLQSTYEAAANRAHWDRTALERRP</sequence>
<dbReference type="Pfam" id="PF19459">
    <property type="entry name" value="DUF5996"/>
    <property type="match status" value="1"/>
</dbReference>
<dbReference type="InterPro" id="IPR046038">
    <property type="entry name" value="DUF5996"/>
</dbReference>
<organism evidence="1 2">
    <name type="scientific">Actinocorallia libanotica</name>
    <dbReference type="NCBI Taxonomy" id="46162"/>
    <lineage>
        <taxon>Bacteria</taxon>
        <taxon>Bacillati</taxon>
        <taxon>Actinomycetota</taxon>
        <taxon>Actinomycetes</taxon>
        <taxon>Streptosporangiales</taxon>
        <taxon>Thermomonosporaceae</taxon>
        <taxon>Actinocorallia</taxon>
    </lineage>
</organism>
<keyword evidence="2" id="KW-1185">Reference proteome</keyword>
<comment type="caution">
    <text evidence="1">The sequence shown here is derived from an EMBL/GenBank/DDBJ whole genome shotgun (WGS) entry which is preliminary data.</text>
</comment>
<accession>A0ABN1QTB7</accession>
<protein>
    <submittedName>
        <fullName evidence="1">DUF5996 family protein</fullName>
    </submittedName>
</protein>
<dbReference type="RefSeq" id="WP_344239596.1">
    <property type="nucleotide sequence ID" value="NZ_BAAAHH010000007.1"/>
</dbReference>
<proteinExistence type="predicted"/>
<gene>
    <name evidence="1" type="ORF">GCM10009550_22420</name>
</gene>
<dbReference type="EMBL" id="BAAAHH010000007">
    <property type="protein sequence ID" value="GAA0947193.1"/>
    <property type="molecule type" value="Genomic_DNA"/>
</dbReference>
<evidence type="ECO:0000313" key="2">
    <source>
        <dbReference type="Proteomes" id="UP001500665"/>
    </source>
</evidence>
<evidence type="ECO:0000313" key="1">
    <source>
        <dbReference type="EMBL" id="GAA0947193.1"/>
    </source>
</evidence>
<reference evidence="1 2" key="1">
    <citation type="journal article" date="2019" name="Int. J. Syst. Evol. Microbiol.">
        <title>The Global Catalogue of Microorganisms (GCM) 10K type strain sequencing project: providing services to taxonomists for standard genome sequencing and annotation.</title>
        <authorList>
            <consortium name="The Broad Institute Genomics Platform"/>
            <consortium name="The Broad Institute Genome Sequencing Center for Infectious Disease"/>
            <person name="Wu L."/>
            <person name="Ma J."/>
        </authorList>
    </citation>
    <scope>NUCLEOTIDE SEQUENCE [LARGE SCALE GENOMIC DNA]</scope>
    <source>
        <strain evidence="1 2">JCM 10696</strain>
    </source>
</reference>
<name>A0ABN1QTB7_9ACTN</name>